<dbReference type="Pfam" id="PF08242">
    <property type="entry name" value="Methyltransf_12"/>
    <property type="match status" value="1"/>
</dbReference>
<dbReference type="Proteomes" id="UP001144397">
    <property type="component" value="Unassembled WGS sequence"/>
</dbReference>
<reference evidence="2" key="1">
    <citation type="submission" date="2022-12" db="EMBL/GenBank/DDBJ databases">
        <title>Reference genome sequencing for broad-spectrum identification of bacterial and archaeal isolates by mass spectrometry.</title>
        <authorList>
            <person name="Sekiguchi Y."/>
            <person name="Tourlousse D.M."/>
        </authorList>
    </citation>
    <scope>NUCLEOTIDE SEQUENCE</scope>
    <source>
        <strain evidence="2">301</strain>
    </source>
</reference>
<reference evidence="3 5" key="2">
    <citation type="submission" date="2023-07" db="EMBL/GenBank/DDBJ databases">
        <title>Genomic Encyclopedia of Type Strains, Phase IV (KMG-IV): sequencing the most valuable type-strain genomes for metagenomic binning, comparative biology and taxonomic classification.</title>
        <authorList>
            <person name="Goeker M."/>
        </authorList>
    </citation>
    <scope>NUCLEOTIDE SEQUENCE [LARGE SCALE GENOMIC DNA]</scope>
    <source>
        <strain evidence="3 5">DSM 338</strain>
    </source>
</reference>
<evidence type="ECO:0000313" key="3">
    <source>
        <dbReference type="EMBL" id="MDR6332156.1"/>
    </source>
</evidence>
<accession>A0A9W6FJB6</accession>
<dbReference type="RefSeq" id="WP_281807112.1">
    <property type="nucleotide sequence ID" value="NZ_BSDO01000002.1"/>
</dbReference>
<dbReference type="SUPFAM" id="SSF53335">
    <property type="entry name" value="S-adenosyl-L-methionine-dependent methyltransferases"/>
    <property type="match status" value="1"/>
</dbReference>
<gene>
    <name evidence="3" type="ORF">GGQ86_000603</name>
    <name evidence="2" type="ORF">XFLAVUS301_17700</name>
</gene>
<keyword evidence="5" id="KW-1185">Reference proteome</keyword>
<comment type="caution">
    <text evidence="2">The sequence shown here is derived from an EMBL/GenBank/DDBJ whole genome shotgun (WGS) entry which is preliminary data.</text>
</comment>
<protein>
    <submittedName>
        <fullName evidence="3">Cyclopropane fatty-acyl-phospholipid synthase-like methyltransferase</fullName>
    </submittedName>
    <submittedName>
        <fullName evidence="2">Type 12 methyltransferase</fullName>
    </submittedName>
</protein>
<evidence type="ECO:0000313" key="5">
    <source>
        <dbReference type="Proteomes" id="UP001245370"/>
    </source>
</evidence>
<dbReference type="GeneID" id="95762558"/>
<evidence type="ECO:0000313" key="2">
    <source>
        <dbReference type="EMBL" id="GLI22096.1"/>
    </source>
</evidence>
<dbReference type="EMBL" id="BSDO01000002">
    <property type="protein sequence ID" value="GLI22096.1"/>
    <property type="molecule type" value="Genomic_DNA"/>
</dbReference>
<dbReference type="PANTHER" id="PTHR37886">
    <property type="entry name" value="S-ADENOSYL-L-METHIONINE-DEPENDENT METHYLTRANSFERASES SUPERFAMILY PROTEIN"/>
    <property type="match status" value="1"/>
</dbReference>
<evidence type="ECO:0000313" key="4">
    <source>
        <dbReference type="Proteomes" id="UP001144397"/>
    </source>
</evidence>
<dbReference type="InterPro" id="IPR013217">
    <property type="entry name" value="Methyltransf_12"/>
</dbReference>
<dbReference type="AlphaFoldDB" id="A0A9W6FJB6"/>
<dbReference type="PANTHER" id="PTHR37886:SF1">
    <property type="entry name" value="S-ADENOSYL-L-METHIONINE-DEPENDENT METHYLTRANSFERASES SUPERFAMILY PROTEIN"/>
    <property type="match status" value="1"/>
</dbReference>
<dbReference type="Gene3D" id="3.40.50.150">
    <property type="entry name" value="Vaccinia Virus protein VP39"/>
    <property type="match status" value="1"/>
</dbReference>
<dbReference type="GO" id="GO:0008168">
    <property type="term" value="F:methyltransferase activity"/>
    <property type="evidence" value="ECO:0007669"/>
    <property type="project" value="UniProtKB-KW"/>
</dbReference>
<dbReference type="GO" id="GO:0032259">
    <property type="term" value="P:methylation"/>
    <property type="evidence" value="ECO:0007669"/>
    <property type="project" value="UniProtKB-KW"/>
</dbReference>
<dbReference type="EMBL" id="JAVDPY010000001">
    <property type="protein sequence ID" value="MDR6332156.1"/>
    <property type="molecule type" value="Genomic_DNA"/>
</dbReference>
<sequence>MTAEKRSETAPTTYYDLDHVARHVQQGQHREVIGGLWEEVGRLQRDFLVKQGLKPHHRLVDIGCGSLRGGVKFVAYLNADRYYGIDLSGDLLEAGYAQEIVPAGLDAKLPRDHLSVSDSFDIGGFGVQFDMGIAQSVFSHLPMPYLVDCLARIAPHFVPGGIFFVTCFLVPDRKFGQQVKQGKGGVVTFPDKDPYHYTQAQLSTALAGDPNWEMKIIGDWSHPRQQQMLAFVRRR</sequence>
<dbReference type="CDD" id="cd02440">
    <property type="entry name" value="AdoMet_MTases"/>
    <property type="match status" value="1"/>
</dbReference>
<proteinExistence type="predicted"/>
<dbReference type="Proteomes" id="UP001245370">
    <property type="component" value="Unassembled WGS sequence"/>
</dbReference>
<feature type="domain" description="Methyltransferase type 12" evidence="1">
    <location>
        <begin position="60"/>
        <end position="163"/>
    </location>
</feature>
<keyword evidence="2" id="KW-0808">Transferase</keyword>
<dbReference type="InterPro" id="IPR029063">
    <property type="entry name" value="SAM-dependent_MTases_sf"/>
</dbReference>
<evidence type="ECO:0000259" key="1">
    <source>
        <dbReference type="Pfam" id="PF08242"/>
    </source>
</evidence>
<name>A0A9W6FJB6_XANFL</name>
<keyword evidence="2" id="KW-0489">Methyltransferase</keyword>
<organism evidence="2 4">
    <name type="scientific">Xanthobacter flavus</name>
    <dbReference type="NCBI Taxonomy" id="281"/>
    <lineage>
        <taxon>Bacteria</taxon>
        <taxon>Pseudomonadati</taxon>
        <taxon>Pseudomonadota</taxon>
        <taxon>Alphaproteobacteria</taxon>
        <taxon>Hyphomicrobiales</taxon>
        <taxon>Xanthobacteraceae</taxon>
        <taxon>Xanthobacter</taxon>
    </lineage>
</organism>